<dbReference type="PROSITE" id="PS50853">
    <property type="entry name" value="FN3"/>
    <property type="match status" value="3"/>
</dbReference>
<gene>
    <name evidence="2" type="ORF">SCF082_LOCUS34353</name>
</gene>
<evidence type="ECO:0000313" key="3">
    <source>
        <dbReference type="Proteomes" id="UP001642464"/>
    </source>
</evidence>
<dbReference type="Proteomes" id="UP001642464">
    <property type="component" value="Unassembled WGS sequence"/>
</dbReference>
<feature type="domain" description="Fibronectin type-III" evidence="1">
    <location>
        <begin position="163"/>
        <end position="263"/>
    </location>
</feature>
<dbReference type="Gene3D" id="2.60.40.10">
    <property type="entry name" value="Immunoglobulins"/>
    <property type="match status" value="3"/>
</dbReference>
<evidence type="ECO:0000259" key="1">
    <source>
        <dbReference type="PROSITE" id="PS50853"/>
    </source>
</evidence>
<feature type="domain" description="Fibronectin type-III" evidence="1">
    <location>
        <begin position="348"/>
        <end position="445"/>
    </location>
</feature>
<dbReference type="InterPro" id="IPR003961">
    <property type="entry name" value="FN3_dom"/>
</dbReference>
<feature type="non-terminal residue" evidence="2">
    <location>
        <position position="783"/>
    </location>
</feature>
<proteinExistence type="predicted"/>
<dbReference type="SMART" id="SM00060">
    <property type="entry name" value="FN3"/>
    <property type="match status" value="3"/>
</dbReference>
<evidence type="ECO:0000313" key="2">
    <source>
        <dbReference type="EMBL" id="CAK9068100.1"/>
    </source>
</evidence>
<organism evidence="2 3">
    <name type="scientific">Durusdinium trenchii</name>
    <dbReference type="NCBI Taxonomy" id="1381693"/>
    <lineage>
        <taxon>Eukaryota</taxon>
        <taxon>Sar</taxon>
        <taxon>Alveolata</taxon>
        <taxon>Dinophyceae</taxon>
        <taxon>Suessiales</taxon>
        <taxon>Symbiodiniaceae</taxon>
        <taxon>Durusdinium</taxon>
    </lineage>
</organism>
<dbReference type="InterPro" id="IPR036116">
    <property type="entry name" value="FN3_sf"/>
</dbReference>
<reference evidence="2 3" key="1">
    <citation type="submission" date="2024-02" db="EMBL/GenBank/DDBJ databases">
        <authorList>
            <person name="Chen Y."/>
            <person name="Shah S."/>
            <person name="Dougan E. K."/>
            <person name="Thang M."/>
            <person name="Chan C."/>
        </authorList>
    </citation>
    <scope>NUCLEOTIDE SEQUENCE [LARGE SCALE GENOMIC DNA]</scope>
</reference>
<dbReference type="CDD" id="cd00063">
    <property type="entry name" value="FN3"/>
    <property type="match status" value="3"/>
</dbReference>
<comment type="caution">
    <text evidence="2">The sequence shown here is derived from an EMBL/GenBank/DDBJ whole genome shotgun (WGS) entry which is preliminary data.</text>
</comment>
<feature type="domain" description="Fibronectin type-III" evidence="1">
    <location>
        <begin position="521"/>
        <end position="627"/>
    </location>
</feature>
<name>A0ABP0NWF0_9DINO</name>
<dbReference type="InterPro" id="IPR013783">
    <property type="entry name" value="Ig-like_fold"/>
</dbReference>
<protein>
    <recommendedName>
        <fullName evidence="1">Fibronectin type-III domain-containing protein</fullName>
    </recommendedName>
</protein>
<dbReference type="EMBL" id="CAXAMM010031435">
    <property type="protein sequence ID" value="CAK9068100.1"/>
    <property type="molecule type" value="Genomic_DNA"/>
</dbReference>
<accession>A0ABP0NWF0</accession>
<sequence length="783" mass="85252">MVKQGCSSLGGIQRCPPERPWMCESPSTCEESCASYGGRKSCSPSEWPANSPEIFEAASFAPASLSLRFGPRSYLSNNVSNCVFSRWDVQLAKVLPDSSLDTWTHLPQCDFAGSRELQSCQADDLDFLQYYQVRFAELCTDLGLDSLYNWTEPILIRGALAGSPVNLTVTVLSSSALLLRWDASSAGDCSFAAWKVEWQSGGASETWSPAELCQDLTERNQTECLLDTLTAMESYRVQITETCTDVRTNSLPATSPVFRFQEINSWEIYLGPTMSLAISVSTLVTDLDQCEVITTCCDDQFSICYARTAAVPLLATISRTDAVAGWGQQLWLRCSNSGDPLPSVPAAAPSWVELREVSQSSMVAAYSLGHAPGDCLCAHPHLQLRESGSEWVSVYGDCADMTLRACTLTNLLPDRVYDVRIQLACANESLNSPWTTSATVNTDPGCTWSTSSGNSTGYECEDGSFCATEGCCSPRRCPDHMPVMCADSSCNGHFCCAADSAGCDTKGGVRPCLESQVPAKEPSILQVDSPSSSSLQITWTPGSYASGFTAPCGQGGVSEFLQWSVQVTEAEEERWRSVECSGSRSSNVCLIENLLADRFYEVRLAELCVDRQLDSTYSVALGRTRPVAAESPSTWSMELGGDVLNVTWQPGSNVHDCLFESWQLSWRPWGNSQWSNVTCSSQRSLPRCELPVQLDQVLELMITEKCQDVLAESAPLRSPPFRWRSNTVVEVYLGTSMTSVLVADIMTLPSDVVLALDPPGSIIGSFSLCFGDSHDVTVTRTDA</sequence>
<dbReference type="SUPFAM" id="SSF49265">
    <property type="entry name" value="Fibronectin type III"/>
    <property type="match status" value="3"/>
</dbReference>
<keyword evidence="3" id="KW-1185">Reference proteome</keyword>